<feature type="transmembrane region" description="Helical" evidence="6">
    <location>
        <begin position="84"/>
        <end position="102"/>
    </location>
</feature>
<evidence type="ECO:0000313" key="8">
    <source>
        <dbReference type="Proteomes" id="UP000261212"/>
    </source>
</evidence>
<name>A0A3E3DXZ5_9FIRM</name>
<evidence type="ECO:0000256" key="5">
    <source>
        <dbReference type="ARBA" id="ARBA00023136"/>
    </source>
</evidence>
<evidence type="ECO:0008006" key="9">
    <source>
        <dbReference type="Google" id="ProtNLM"/>
    </source>
</evidence>
<dbReference type="AlphaFoldDB" id="A0A3E3DXZ5"/>
<dbReference type="InterPro" id="IPR005598">
    <property type="entry name" value="ATP_synth_I"/>
</dbReference>
<accession>A0A3E3DXZ5</accession>
<reference evidence="7 8" key="1">
    <citation type="submission" date="2018-08" db="EMBL/GenBank/DDBJ databases">
        <title>A genome reference for cultivated species of the human gut microbiota.</title>
        <authorList>
            <person name="Zou Y."/>
            <person name="Xue W."/>
            <person name="Luo G."/>
        </authorList>
    </citation>
    <scope>NUCLEOTIDE SEQUENCE [LARGE SCALE GENOMIC DNA]</scope>
    <source>
        <strain evidence="7 8">AM25-6</strain>
    </source>
</reference>
<protein>
    <recommendedName>
        <fullName evidence="9">ATP synthase subunit I</fullName>
    </recommendedName>
</protein>
<keyword evidence="3 6" id="KW-0812">Transmembrane</keyword>
<evidence type="ECO:0000256" key="3">
    <source>
        <dbReference type="ARBA" id="ARBA00022692"/>
    </source>
</evidence>
<feature type="transmembrane region" description="Helical" evidence="6">
    <location>
        <begin position="21"/>
        <end position="39"/>
    </location>
</feature>
<gene>
    <name evidence="7" type="ORF">DW687_09425</name>
</gene>
<evidence type="ECO:0000256" key="1">
    <source>
        <dbReference type="ARBA" id="ARBA00004651"/>
    </source>
</evidence>
<dbReference type="Proteomes" id="UP000261212">
    <property type="component" value="Unassembled WGS sequence"/>
</dbReference>
<comment type="caution">
    <text evidence="7">The sequence shown here is derived from an EMBL/GenBank/DDBJ whole genome shotgun (WGS) entry which is preliminary data.</text>
</comment>
<dbReference type="RefSeq" id="WP_117532564.1">
    <property type="nucleotide sequence ID" value="NZ_QUSM01000005.1"/>
</dbReference>
<keyword evidence="5 6" id="KW-0472">Membrane</keyword>
<feature type="transmembrane region" description="Helical" evidence="6">
    <location>
        <begin position="45"/>
        <end position="64"/>
    </location>
</feature>
<evidence type="ECO:0000313" key="7">
    <source>
        <dbReference type="EMBL" id="RGD73568.1"/>
    </source>
</evidence>
<comment type="subcellular location">
    <subcellularLocation>
        <location evidence="1">Cell membrane</location>
        <topology evidence="1">Multi-pass membrane protein</topology>
    </subcellularLocation>
</comment>
<keyword evidence="2" id="KW-1003">Cell membrane</keyword>
<dbReference type="GO" id="GO:0005886">
    <property type="term" value="C:plasma membrane"/>
    <property type="evidence" value="ECO:0007669"/>
    <property type="project" value="UniProtKB-SubCell"/>
</dbReference>
<evidence type="ECO:0000256" key="4">
    <source>
        <dbReference type="ARBA" id="ARBA00022989"/>
    </source>
</evidence>
<keyword evidence="4 6" id="KW-1133">Transmembrane helix</keyword>
<dbReference type="EMBL" id="QUSM01000005">
    <property type="protein sequence ID" value="RGD73568.1"/>
    <property type="molecule type" value="Genomic_DNA"/>
</dbReference>
<evidence type="ECO:0000256" key="2">
    <source>
        <dbReference type="ARBA" id="ARBA00022475"/>
    </source>
</evidence>
<sequence length="135" mass="15581">MVNKTDDNLTVEELYEEQLDICKYTVFLNLIFVVLVLLFKFDRSIILGIMAGCITAIAFHLWLFQDLRTAIKLDKEQAVNYANIHSLIRKLLLIIVIVFLVANKWIKVNAVGLIIGLLSLRVVLYLYNLRTVKNK</sequence>
<proteinExistence type="predicted"/>
<feature type="transmembrane region" description="Helical" evidence="6">
    <location>
        <begin position="108"/>
        <end position="127"/>
    </location>
</feature>
<dbReference type="Pfam" id="PF03899">
    <property type="entry name" value="ATP-synt_I"/>
    <property type="match status" value="1"/>
</dbReference>
<evidence type="ECO:0000256" key="6">
    <source>
        <dbReference type="SAM" id="Phobius"/>
    </source>
</evidence>
<organism evidence="7 8">
    <name type="scientific">Anaerofustis stercorihominis</name>
    <dbReference type="NCBI Taxonomy" id="214853"/>
    <lineage>
        <taxon>Bacteria</taxon>
        <taxon>Bacillati</taxon>
        <taxon>Bacillota</taxon>
        <taxon>Clostridia</taxon>
        <taxon>Eubacteriales</taxon>
        <taxon>Eubacteriaceae</taxon>
        <taxon>Anaerofustis</taxon>
    </lineage>
</organism>